<sequence>MLSADSSPHGDTVAATARLLIVDDDEVMRAMATHTLRQAGFDVAEADDGGTALAMLAAGGIDLVLLDLVMPGLDGYEVCRRIRALPQGALLPVLVLTGLNDTVSIDAAYEAGASDFIAKPIHWTLLSHRVRYALRASAAITSAQRTRERLERAQQIAHMGHWELVVANQQFHCSPGLAQVYAAPPEAVATATARSFAGRVCPGDRQRVLSARKAAALGGQPYQMSFEVQRFDGAVRTVFEQVVVLRDASGAPERLEGITQDITDRIEAERRITQLAHFDSLTGLPNGRFFRELCTPALERSARLHRSCALLQLDIDRFKAVNDAVGHAEGDAVLRQVAERLMASIRASDLVVSSRSLRESVVARVGANSFNLLLVDVDQAQAATSVAERVLRTLSAPILLDGRELVLTASLGIALFPRDATDADGLVRCAEQALYSAKAAGRGQHRFFDEAMNQAASARLARESDLRHAIGHGQLRLHYQPKVDAATGATSGVEALVRWQHPVQGLVPPVQFIPLAEECGLIKPLTDWVLEAACHDSRQRLDAGLPLLPVAVNLAAPSFADPGLPDQLLAVLARHQLPPGSLVLEVTESLLMTDVDRAVKRLGALRAQGFAIALDDFGTGYSSLNYLNRFPLDELKIDRSFITDVALGGRHSAIAASVIALGREFGLRVVAEGVETAAQAEALLRLGCRQQQGWLHARPMPAEALVQRLRAEAAAQPPAVTAL</sequence>
<dbReference type="SUPFAM" id="SSF141868">
    <property type="entry name" value="EAL domain-like"/>
    <property type="match status" value="1"/>
</dbReference>
<dbReference type="InterPro" id="IPR011006">
    <property type="entry name" value="CheY-like_superfamily"/>
</dbReference>
<evidence type="ECO:0000259" key="4">
    <source>
        <dbReference type="PROSITE" id="PS50883"/>
    </source>
</evidence>
<dbReference type="SMART" id="SM00267">
    <property type="entry name" value="GGDEF"/>
    <property type="match status" value="1"/>
</dbReference>
<dbReference type="InterPro" id="IPR052155">
    <property type="entry name" value="Biofilm_reg_signaling"/>
</dbReference>
<dbReference type="InterPro" id="IPR035919">
    <property type="entry name" value="EAL_sf"/>
</dbReference>
<dbReference type="SMART" id="SM00448">
    <property type="entry name" value="REC"/>
    <property type="match status" value="1"/>
</dbReference>
<dbReference type="GO" id="GO:0000160">
    <property type="term" value="P:phosphorelay signal transduction system"/>
    <property type="evidence" value="ECO:0007669"/>
    <property type="project" value="InterPro"/>
</dbReference>
<dbReference type="InterPro" id="IPR000700">
    <property type="entry name" value="PAS-assoc_C"/>
</dbReference>
<dbReference type="InterPro" id="IPR029787">
    <property type="entry name" value="Nucleotide_cyclase"/>
</dbReference>
<dbReference type="CDD" id="cd01949">
    <property type="entry name" value="GGDEF"/>
    <property type="match status" value="1"/>
</dbReference>
<dbReference type="CDD" id="cd01948">
    <property type="entry name" value="EAL"/>
    <property type="match status" value="1"/>
</dbReference>
<dbReference type="NCBIfam" id="TIGR00229">
    <property type="entry name" value="sensory_box"/>
    <property type="match status" value="1"/>
</dbReference>
<dbReference type="Pfam" id="PF08447">
    <property type="entry name" value="PAS_3"/>
    <property type="match status" value="1"/>
</dbReference>
<protein>
    <submittedName>
        <fullName evidence="6">Two-component system response regulator</fullName>
    </submittedName>
</protein>
<dbReference type="InterPro" id="IPR013655">
    <property type="entry name" value="PAS_fold_3"/>
</dbReference>
<organism evidence="6 7">
    <name type="scientific">Pseudaquabacterium pictum</name>
    <dbReference type="NCBI Taxonomy" id="2315236"/>
    <lineage>
        <taxon>Bacteria</taxon>
        <taxon>Pseudomonadati</taxon>
        <taxon>Pseudomonadota</taxon>
        <taxon>Betaproteobacteria</taxon>
        <taxon>Burkholderiales</taxon>
        <taxon>Sphaerotilaceae</taxon>
        <taxon>Pseudaquabacterium</taxon>
    </lineage>
</organism>
<dbReference type="PROSITE" id="PS50110">
    <property type="entry name" value="RESPONSE_REGULATORY"/>
    <property type="match status" value="1"/>
</dbReference>
<evidence type="ECO:0000259" key="5">
    <source>
        <dbReference type="PROSITE" id="PS50887"/>
    </source>
</evidence>
<evidence type="ECO:0000313" key="7">
    <source>
        <dbReference type="Proteomes" id="UP000301751"/>
    </source>
</evidence>
<dbReference type="Pfam" id="PF00990">
    <property type="entry name" value="GGDEF"/>
    <property type="match status" value="1"/>
</dbReference>
<feature type="domain" description="EAL" evidence="4">
    <location>
        <begin position="459"/>
        <end position="713"/>
    </location>
</feature>
<dbReference type="InterPro" id="IPR043128">
    <property type="entry name" value="Rev_trsase/Diguanyl_cyclase"/>
</dbReference>
<name>A0A480AJJ8_9BURK</name>
<dbReference type="AlphaFoldDB" id="A0A480AJJ8"/>
<feature type="domain" description="Response regulatory" evidence="2">
    <location>
        <begin position="18"/>
        <end position="134"/>
    </location>
</feature>
<dbReference type="Gene3D" id="3.20.20.450">
    <property type="entry name" value="EAL domain"/>
    <property type="match status" value="1"/>
</dbReference>
<dbReference type="PANTHER" id="PTHR44757">
    <property type="entry name" value="DIGUANYLATE CYCLASE DGCP"/>
    <property type="match status" value="1"/>
</dbReference>
<dbReference type="Gene3D" id="2.10.70.100">
    <property type="match status" value="1"/>
</dbReference>
<feature type="domain" description="GGDEF" evidence="5">
    <location>
        <begin position="306"/>
        <end position="450"/>
    </location>
</feature>
<dbReference type="SUPFAM" id="SSF55073">
    <property type="entry name" value="Nucleotide cyclase"/>
    <property type="match status" value="1"/>
</dbReference>
<dbReference type="SUPFAM" id="SSF55785">
    <property type="entry name" value="PYP-like sensor domain (PAS domain)"/>
    <property type="match status" value="1"/>
</dbReference>
<dbReference type="PROSITE" id="PS50113">
    <property type="entry name" value="PAC"/>
    <property type="match status" value="1"/>
</dbReference>
<keyword evidence="7" id="KW-1185">Reference proteome</keyword>
<dbReference type="InterPro" id="IPR000160">
    <property type="entry name" value="GGDEF_dom"/>
</dbReference>
<evidence type="ECO:0000259" key="2">
    <source>
        <dbReference type="PROSITE" id="PS50110"/>
    </source>
</evidence>
<gene>
    <name evidence="6" type="ORF">AQPW35_02770</name>
</gene>
<reference evidence="7" key="1">
    <citation type="submission" date="2019-03" db="EMBL/GenBank/DDBJ databases">
        <title>Aquabacterium pictum sp.nov., the first bacteriochlorophyll a-containing freshwater bacterium in the genus Aquabacterium of the class Betaproteobacteria.</title>
        <authorList>
            <person name="Hirose S."/>
            <person name="Tank M."/>
            <person name="Hara E."/>
            <person name="Tamaki H."/>
            <person name="Takaichi S."/>
            <person name="Haruta S."/>
            <person name="Hanada S."/>
        </authorList>
    </citation>
    <scope>NUCLEOTIDE SEQUENCE [LARGE SCALE GENOMIC DNA]</scope>
    <source>
        <strain evidence="7">W35</strain>
    </source>
</reference>
<evidence type="ECO:0000259" key="3">
    <source>
        <dbReference type="PROSITE" id="PS50113"/>
    </source>
</evidence>
<accession>A0A480AJJ8</accession>
<keyword evidence="1" id="KW-0597">Phosphoprotein</keyword>
<dbReference type="Pfam" id="PF00072">
    <property type="entry name" value="Response_reg"/>
    <property type="match status" value="1"/>
</dbReference>
<dbReference type="EMBL" id="BJCL01000001">
    <property type="protein sequence ID" value="GCL61196.1"/>
    <property type="molecule type" value="Genomic_DNA"/>
</dbReference>
<dbReference type="InterPro" id="IPR035965">
    <property type="entry name" value="PAS-like_dom_sf"/>
</dbReference>
<dbReference type="PANTHER" id="PTHR44757:SF2">
    <property type="entry name" value="BIOFILM ARCHITECTURE MAINTENANCE PROTEIN MBAA"/>
    <property type="match status" value="1"/>
</dbReference>
<dbReference type="Gene3D" id="3.40.50.2300">
    <property type="match status" value="1"/>
</dbReference>
<dbReference type="SMART" id="SM00052">
    <property type="entry name" value="EAL"/>
    <property type="match status" value="1"/>
</dbReference>
<evidence type="ECO:0000256" key="1">
    <source>
        <dbReference type="PROSITE-ProRule" id="PRU00169"/>
    </source>
</evidence>
<dbReference type="PROSITE" id="PS50883">
    <property type="entry name" value="EAL"/>
    <property type="match status" value="1"/>
</dbReference>
<dbReference type="Gene3D" id="3.30.70.270">
    <property type="match status" value="1"/>
</dbReference>
<feature type="modified residue" description="4-aspartylphosphate" evidence="1">
    <location>
        <position position="67"/>
    </location>
</feature>
<comment type="caution">
    <text evidence="6">The sequence shown here is derived from an EMBL/GenBank/DDBJ whole genome shotgun (WGS) entry which is preliminary data.</text>
</comment>
<dbReference type="InterPro" id="IPR000014">
    <property type="entry name" value="PAS"/>
</dbReference>
<dbReference type="NCBIfam" id="TIGR00254">
    <property type="entry name" value="GGDEF"/>
    <property type="match status" value="1"/>
</dbReference>
<dbReference type="Proteomes" id="UP000301751">
    <property type="component" value="Unassembled WGS sequence"/>
</dbReference>
<dbReference type="SUPFAM" id="SSF52172">
    <property type="entry name" value="CheY-like"/>
    <property type="match status" value="1"/>
</dbReference>
<dbReference type="Pfam" id="PF00563">
    <property type="entry name" value="EAL"/>
    <property type="match status" value="1"/>
</dbReference>
<evidence type="ECO:0000313" key="6">
    <source>
        <dbReference type="EMBL" id="GCL61196.1"/>
    </source>
</evidence>
<dbReference type="InterPro" id="IPR001789">
    <property type="entry name" value="Sig_transdc_resp-reg_receiver"/>
</dbReference>
<proteinExistence type="predicted"/>
<dbReference type="FunFam" id="3.20.20.450:FF:000001">
    <property type="entry name" value="Cyclic di-GMP phosphodiesterase yahA"/>
    <property type="match status" value="1"/>
</dbReference>
<dbReference type="InterPro" id="IPR001633">
    <property type="entry name" value="EAL_dom"/>
</dbReference>
<feature type="domain" description="PAC" evidence="3">
    <location>
        <begin position="222"/>
        <end position="274"/>
    </location>
</feature>
<dbReference type="Gene3D" id="3.30.450.20">
    <property type="entry name" value="PAS domain"/>
    <property type="match status" value="1"/>
</dbReference>
<dbReference type="PROSITE" id="PS50887">
    <property type="entry name" value="GGDEF"/>
    <property type="match status" value="1"/>
</dbReference>